<feature type="compositionally biased region" description="Basic and acidic residues" evidence="5">
    <location>
        <begin position="166"/>
        <end position="183"/>
    </location>
</feature>
<feature type="region of interest" description="Disordered" evidence="5">
    <location>
        <begin position="476"/>
        <end position="497"/>
    </location>
</feature>
<evidence type="ECO:0000256" key="3">
    <source>
        <dbReference type="ARBA" id="ARBA00040149"/>
    </source>
</evidence>
<evidence type="ECO:0000313" key="8">
    <source>
        <dbReference type="Proteomes" id="UP001214576"/>
    </source>
</evidence>
<evidence type="ECO:0000313" key="7">
    <source>
        <dbReference type="EMBL" id="KAI4534258.1"/>
    </source>
</evidence>
<dbReference type="CDD" id="cd14678">
    <property type="entry name" value="PH_DOK4_DOK5_DOK6"/>
    <property type="match status" value="1"/>
</dbReference>
<evidence type="ECO:0000256" key="2">
    <source>
        <dbReference type="ARBA" id="ARBA00023054"/>
    </source>
</evidence>
<dbReference type="InterPro" id="IPR037816">
    <property type="entry name" value="DOK4/5/6_PH"/>
</dbReference>
<dbReference type="PANTHER" id="PTHR46292">
    <property type="entry name" value="COILED-COIL DOMAIN-CONTAINING PROTEIN 102A"/>
    <property type="match status" value="1"/>
</dbReference>
<feature type="region of interest" description="Disordered" evidence="5">
    <location>
        <begin position="1"/>
        <end position="65"/>
    </location>
</feature>
<dbReference type="SMART" id="SM01244">
    <property type="entry name" value="IRS"/>
    <property type="match status" value="1"/>
</dbReference>
<comment type="caution">
    <text evidence="7">The sequence shown here is derived from an EMBL/GenBank/DDBJ whole genome shotgun (WGS) entry which is preliminary data.</text>
</comment>
<feature type="compositionally biased region" description="Pro residues" evidence="5">
    <location>
        <begin position="37"/>
        <end position="61"/>
    </location>
</feature>
<comment type="similarity">
    <text evidence="1">Belongs to the DOK family. Type B subfamily.</text>
</comment>
<evidence type="ECO:0000256" key="5">
    <source>
        <dbReference type="SAM" id="MobiDB-lite"/>
    </source>
</evidence>
<dbReference type="InterPro" id="IPR002928">
    <property type="entry name" value="Myosin_tail"/>
</dbReference>
<evidence type="ECO:0000256" key="1">
    <source>
        <dbReference type="ARBA" id="ARBA00006520"/>
    </source>
</evidence>
<dbReference type="EMBL" id="JAKZEL010000019">
    <property type="protein sequence ID" value="KAI4534258.1"/>
    <property type="molecule type" value="Genomic_DNA"/>
</dbReference>
<name>A0AAD4TTP6_OVIAM</name>
<reference evidence="7" key="1">
    <citation type="submission" date="2022-03" db="EMBL/GenBank/DDBJ databases">
        <title>Genomic analyses of argali, domestic sheep and their hybrids provide insights into chromosomal evolution, heterosis and genetic basis of agronomic traits.</title>
        <authorList>
            <person name="Li M."/>
        </authorList>
    </citation>
    <scope>NUCLEOTIDE SEQUENCE</scope>
    <source>
        <strain evidence="7">CAU-MHL-2022a</strain>
        <tissue evidence="7">Skin</tissue>
    </source>
</reference>
<keyword evidence="2 4" id="KW-0175">Coiled coil</keyword>
<dbReference type="Pfam" id="PF02174">
    <property type="entry name" value="IRS"/>
    <property type="match status" value="1"/>
</dbReference>
<dbReference type="FunFam" id="2.30.29.30:FF:000110">
    <property type="entry name" value="Docking protein 4"/>
    <property type="match status" value="1"/>
</dbReference>
<gene>
    <name evidence="7" type="ORF">MG293_015118</name>
</gene>
<accession>A0AAD4TTP6</accession>
<dbReference type="PROSITE" id="PS51064">
    <property type="entry name" value="IRS_PTB"/>
    <property type="match status" value="1"/>
</dbReference>
<dbReference type="Gene3D" id="1.20.5.340">
    <property type="match status" value="1"/>
</dbReference>
<dbReference type="Gene3D" id="2.30.29.30">
    <property type="entry name" value="Pleckstrin-homology domain (PH domain)/Phosphotyrosine-binding domain (PTB)"/>
    <property type="match status" value="2"/>
</dbReference>
<dbReference type="GO" id="GO:0016459">
    <property type="term" value="C:myosin complex"/>
    <property type="evidence" value="ECO:0007669"/>
    <property type="project" value="InterPro"/>
</dbReference>
<dbReference type="InterPro" id="IPR002404">
    <property type="entry name" value="IRS_PTB"/>
</dbReference>
<dbReference type="CDD" id="cd13164">
    <property type="entry name" value="PTB_DOK4_DOK5_DOK6"/>
    <property type="match status" value="1"/>
</dbReference>
<feature type="region of interest" description="Disordered" evidence="5">
    <location>
        <begin position="138"/>
        <end position="251"/>
    </location>
</feature>
<dbReference type="FunFam" id="2.30.29.30:FF:000082">
    <property type="entry name" value="Docking protein 5"/>
    <property type="match status" value="1"/>
</dbReference>
<protein>
    <recommendedName>
        <fullName evidence="3">Coiled-coil domain-containing protein 102A</fullName>
    </recommendedName>
</protein>
<dbReference type="Pfam" id="PF01576">
    <property type="entry name" value="Myosin_tail_1"/>
    <property type="match status" value="1"/>
</dbReference>
<feature type="coiled-coil region" evidence="4">
    <location>
        <begin position="271"/>
        <end position="400"/>
    </location>
</feature>
<dbReference type="PANTHER" id="PTHR46292:SF3">
    <property type="entry name" value="COILED-COIL DOMAIN-CONTAINING PROTEIN 102A"/>
    <property type="match status" value="1"/>
</dbReference>
<dbReference type="AlphaFoldDB" id="A0AAD4TTP6"/>
<organism evidence="7 8">
    <name type="scientific">Ovis ammon polii</name>
    <dbReference type="NCBI Taxonomy" id="230172"/>
    <lineage>
        <taxon>Eukaryota</taxon>
        <taxon>Metazoa</taxon>
        <taxon>Chordata</taxon>
        <taxon>Craniata</taxon>
        <taxon>Vertebrata</taxon>
        <taxon>Euteleostomi</taxon>
        <taxon>Mammalia</taxon>
        <taxon>Eutheria</taxon>
        <taxon>Laurasiatheria</taxon>
        <taxon>Artiodactyla</taxon>
        <taxon>Ruminantia</taxon>
        <taxon>Pecora</taxon>
        <taxon>Bovidae</taxon>
        <taxon>Caprinae</taxon>
        <taxon>Ovis</taxon>
    </lineage>
</organism>
<dbReference type="SMART" id="SM00310">
    <property type="entry name" value="PTBI"/>
    <property type="match status" value="1"/>
</dbReference>
<dbReference type="Proteomes" id="UP001214576">
    <property type="component" value="Unassembled WGS sequence"/>
</dbReference>
<proteinExistence type="inferred from homology"/>
<dbReference type="Gene3D" id="6.10.250.2420">
    <property type="match status" value="1"/>
</dbReference>
<evidence type="ECO:0000256" key="4">
    <source>
        <dbReference type="SAM" id="Coils"/>
    </source>
</evidence>
<keyword evidence="8" id="KW-1185">Reference proteome</keyword>
<evidence type="ECO:0000259" key="6">
    <source>
        <dbReference type="PROSITE" id="PS51064"/>
    </source>
</evidence>
<feature type="compositionally biased region" description="Basic and acidic residues" evidence="5">
    <location>
        <begin position="138"/>
        <end position="159"/>
    </location>
</feature>
<feature type="compositionally biased region" description="Low complexity" evidence="5">
    <location>
        <begin position="224"/>
        <end position="236"/>
    </location>
</feature>
<dbReference type="SUPFAM" id="SSF50729">
    <property type="entry name" value="PH domain-like"/>
    <property type="match status" value="2"/>
</dbReference>
<sequence>MSHGPSPRLAESPQLSKGSLLTILGSPSPERMGPADSLPPTPPSGTPSPGPPPALPMPPAPALLADGDWESREELRLRELEEARARAAQMEKTMRWWSDCTANWREKWSKVRAERNRAREEVRQLRQRLDALTKELAGARRERQEAQGECEARGRELARLRGARGTADRTPDGPETEPEREQEPVPVRDVGSGCERPQGSQELELVESLLKSRPEEPEGCWEVRSAGAGAPRGSSGRQERSRLPWEDTTVEEDASKLTALRLRLDESQKVLLKEREDKMALSRNIEKLEGELSQWKIKYEELSKTKQEMLKQLSILKEAHQDELGRMSEDLEDELGARSSMDRKMAELRGEMERLQAENAAEWGRRERLETEKLGLERENKKLRAQVGDLEEALARRRRQTASALDCDLRASQAALFEKNKELADLKHMHGKLKKQFQEKVAELAHANRRVEQHEAEVKKLRLRVEELKKELAQAEDELDEAHNQARKLQRSLDEQTEQSENLQVQLEHVQSRLRRQQQNAPLFGKIRSARFGAEEAGDGASDLDEDEDLQIQIYRRCWLVFRKSSSKGPQRLEKYPDEKSVCLRGCPKVTEISNVKCVTRLPKETKRQAVAIIFTDDSARTFTCDSELEAEEWYKTLSVECLGSRLNDISLGEPDLLAPGVQCEQTDRFNVFLLPCPNLDVYGECKLQITHENIYLWDIHNPRVKLVSWPLCSLRRYGRDATRFTFEAGRMCDAGEGLYTFQTQEGEQIYQRVHSATLAIAEQHKRVLLEMEKNVRLLSKGTEHYSYPCTPTTMLPRSAYWHHITGSQNIAEASSFAGEGYAAAQASSETDLLNRFILLKPKPSQGDSNEARAPSQ</sequence>
<feature type="domain" description="IRS-type PTB" evidence="6">
    <location>
        <begin position="663"/>
        <end position="768"/>
    </location>
</feature>
<dbReference type="InterPro" id="IPR011993">
    <property type="entry name" value="PH-like_dom_sf"/>
</dbReference>